<gene>
    <name evidence="1" type="ORF">GCM10022240_21640</name>
</gene>
<evidence type="ECO:0008006" key="3">
    <source>
        <dbReference type="Google" id="ProtNLM"/>
    </source>
</evidence>
<proteinExistence type="predicted"/>
<accession>A0ABP7GM06</accession>
<evidence type="ECO:0000313" key="2">
    <source>
        <dbReference type="Proteomes" id="UP001500540"/>
    </source>
</evidence>
<reference evidence="2" key="1">
    <citation type="journal article" date="2019" name="Int. J. Syst. Evol. Microbiol.">
        <title>The Global Catalogue of Microorganisms (GCM) 10K type strain sequencing project: providing services to taxonomists for standard genome sequencing and annotation.</title>
        <authorList>
            <consortium name="The Broad Institute Genomics Platform"/>
            <consortium name="The Broad Institute Genome Sequencing Center for Infectious Disease"/>
            <person name="Wu L."/>
            <person name="Ma J."/>
        </authorList>
    </citation>
    <scope>NUCLEOTIDE SEQUENCE [LARGE SCALE GENOMIC DNA]</scope>
    <source>
        <strain evidence="2">JCM 16950</strain>
    </source>
</reference>
<dbReference type="SUPFAM" id="SSF53850">
    <property type="entry name" value="Periplasmic binding protein-like II"/>
    <property type="match status" value="1"/>
</dbReference>
<dbReference type="Proteomes" id="UP001500540">
    <property type="component" value="Unassembled WGS sequence"/>
</dbReference>
<organism evidence="1 2">
    <name type="scientific">Microbacterium kribbense</name>
    <dbReference type="NCBI Taxonomy" id="433645"/>
    <lineage>
        <taxon>Bacteria</taxon>
        <taxon>Bacillati</taxon>
        <taxon>Actinomycetota</taxon>
        <taxon>Actinomycetes</taxon>
        <taxon>Micrococcales</taxon>
        <taxon>Microbacteriaceae</taxon>
        <taxon>Microbacterium</taxon>
    </lineage>
</organism>
<dbReference type="Gene3D" id="3.40.190.10">
    <property type="entry name" value="Periplasmic binding protein-like II"/>
    <property type="match status" value="2"/>
</dbReference>
<sequence length="297" mass="33354">MGKFIIQPHGRLQEWVAEEHGYFTDEGLDYEFAEEWFAGASRTTSTVQAADSAPAEFKSGALEDMEQGRACDVSGACHWAVNEAASHQSAGKLWASAYSVSPAGIFVAGDSDLRSPEDLAGVPVAVGYHSGSHYSAIQGLSSFLERDQVATTFAGFPYDRVRLMMRGEVAAANVFGPQYYLLEQLGFRKLVDTSFMMGFFVSDKADHADTQAYFRALERAQRDIDLEQERYRKYWLKEMPEDLAQIADVRRFGPGERIVFQTYTQEMYDATQRWMKSWDLLDLDLSEESGYAKSVLV</sequence>
<evidence type="ECO:0000313" key="1">
    <source>
        <dbReference type="EMBL" id="GAA3768899.1"/>
    </source>
</evidence>
<dbReference type="EMBL" id="BAABAF010000007">
    <property type="protein sequence ID" value="GAA3768899.1"/>
    <property type="molecule type" value="Genomic_DNA"/>
</dbReference>
<protein>
    <recommendedName>
        <fullName evidence="3">ABC transporter substrate-binding protein</fullName>
    </recommendedName>
</protein>
<keyword evidence="2" id="KW-1185">Reference proteome</keyword>
<comment type="caution">
    <text evidence="1">The sequence shown here is derived from an EMBL/GenBank/DDBJ whole genome shotgun (WGS) entry which is preliminary data.</text>
</comment>
<name>A0ABP7GM06_9MICO</name>
<dbReference type="RefSeq" id="WP_344783447.1">
    <property type="nucleotide sequence ID" value="NZ_BAABAF010000007.1"/>
</dbReference>